<feature type="compositionally biased region" description="Basic and acidic residues" evidence="8">
    <location>
        <begin position="459"/>
        <end position="471"/>
    </location>
</feature>
<evidence type="ECO:0000256" key="9">
    <source>
        <dbReference type="SAM" id="Phobius"/>
    </source>
</evidence>
<comment type="caution">
    <text evidence="10">The sequence shown here is derived from an EMBL/GenBank/DDBJ whole genome shotgun (WGS) entry which is preliminary data.</text>
</comment>
<evidence type="ECO:0000256" key="3">
    <source>
        <dbReference type="ARBA" id="ARBA00022448"/>
    </source>
</evidence>
<protein>
    <submittedName>
        <fullName evidence="10">AI-2E family transporter</fullName>
    </submittedName>
</protein>
<feature type="transmembrane region" description="Helical" evidence="9">
    <location>
        <begin position="268"/>
        <end position="290"/>
    </location>
</feature>
<feature type="transmembrane region" description="Helical" evidence="9">
    <location>
        <begin position="329"/>
        <end position="346"/>
    </location>
</feature>
<feature type="transmembrane region" description="Helical" evidence="9">
    <location>
        <begin position="296"/>
        <end position="322"/>
    </location>
</feature>
<dbReference type="EMBL" id="VHIR01000004">
    <property type="protein sequence ID" value="TQE43972.1"/>
    <property type="molecule type" value="Genomic_DNA"/>
</dbReference>
<keyword evidence="3" id="KW-0813">Transport</keyword>
<feature type="region of interest" description="Disordered" evidence="8">
    <location>
        <begin position="1"/>
        <end position="27"/>
    </location>
</feature>
<name>A0A540R8D1_9CORY</name>
<accession>A0A540R8D1</accession>
<evidence type="ECO:0000256" key="5">
    <source>
        <dbReference type="ARBA" id="ARBA00022692"/>
    </source>
</evidence>
<dbReference type="STRING" id="1686286.GCA_900092335_00207"/>
<keyword evidence="4" id="KW-1003">Cell membrane</keyword>
<comment type="similarity">
    <text evidence="2">Belongs to the autoinducer-2 exporter (AI-2E) (TC 2.A.86) family.</text>
</comment>
<keyword evidence="6 9" id="KW-1133">Transmembrane helix</keyword>
<dbReference type="RefSeq" id="WP_141628668.1">
    <property type="nucleotide sequence ID" value="NZ_VHIR01000004.1"/>
</dbReference>
<dbReference type="GO" id="GO:0005886">
    <property type="term" value="C:plasma membrane"/>
    <property type="evidence" value="ECO:0007669"/>
    <property type="project" value="UniProtKB-SubCell"/>
</dbReference>
<evidence type="ECO:0000256" key="7">
    <source>
        <dbReference type="ARBA" id="ARBA00023136"/>
    </source>
</evidence>
<organism evidence="10 11">
    <name type="scientific">Corynebacterium phoceense</name>
    <dbReference type="NCBI Taxonomy" id="1686286"/>
    <lineage>
        <taxon>Bacteria</taxon>
        <taxon>Bacillati</taxon>
        <taxon>Actinomycetota</taxon>
        <taxon>Actinomycetes</taxon>
        <taxon>Mycobacteriales</taxon>
        <taxon>Corynebacteriaceae</taxon>
        <taxon>Corynebacterium</taxon>
    </lineage>
</organism>
<evidence type="ECO:0000313" key="11">
    <source>
        <dbReference type="Proteomes" id="UP000318080"/>
    </source>
</evidence>
<keyword evidence="5 9" id="KW-0812">Transmembrane</keyword>
<sequence>MGRVSSDNSQENTSTQAHGTAVPQAATGSQAKIAQPLVASDAEGIGADVPDALAHDRKTAVIHRDFKSMASFSWRFIVIVAAIALIGYVLKFVWAGLLPVILAILVSTVLYPVTAFMRTKWRFPGALAAATTLVGFFVIVGGIFVAMAPTVKEQSGQLFSQAEEGINKLVDMTDQLPFNVDQAQIQSVVDDVTNLIKNQASNIAGGVLSGVSTVSSIVVNLVIMLFLTFFFIKEGEKFLPWLRKYVGHSTGWHITELSNRIWKTLSGFIQAQATVAFVDAVLIGAGLWIMGVPLAFVIGVVTFFASFIPVIGAVTAGVLAVAIALVSQGFTSAIIALIIVVAVQQIEGNVLQPLLQSKAMGLHAAIILLSVTVGSALAGIIGAFLAVPVAATIGVIFRYNALVTSIRSGEVDPASAEIVTGAPKPDKKSKKKDATKAEDSVASEQAADDNATDSSPDMDAARDIERLAPDSPRAKVRELYLAMAPSSN</sequence>
<evidence type="ECO:0000256" key="6">
    <source>
        <dbReference type="ARBA" id="ARBA00022989"/>
    </source>
</evidence>
<comment type="subcellular location">
    <subcellularLocation>
        <location evidence="1">Cell membrane</location>
        <topology evidence="1">Multi-pass membrane protein</topology>
    </subcellularLocation>
</comment>
<proteinExistence type="inferred from homology"/>
<feature type="transmembrane region" description="Helical" evidence="9">
    <location>
        <begin position="366"/>
        <end position="397"/>
    </location>
</feature>
<reference evidence="10 11" key="1">
    <citation type="submission" date="2019-06" db="EMBL/GenBank/DDBJ databases">
        <title>Draft genome of C. phoceense Strain 272.</title>
        <authorList>
            <person name="Pacheco L.G.C."/>
            <person name="Barberis C.M."/>
            <person name="Almuzara M.N."/>
            <person name="Traglia G.M."/>
            <person name="Santos C.S."/>
            <person name="Rocha D.J.P.G."/>
            <person name="Aguiar E.R.G.R."/>
            <person name="Vay C.A."/>
        </authorList>
    </citation>
    <scope>NUCLEOTIDE SEQUENCE [LARGE SCALE GENOMIC DNA]</scope>
    <source>
        <strain evidence="10 11">272</strain>
    </source>
</reference>
<evidence type="ECO:0000256" key="2">
    <source>
        <dbReference type="ARBA" id="ARBA00009773"/>
    </source>
</evidence>
<dbReference type="Proteomes" id="UP000318080">
    <property type="component" value="Unassembled WGS sequence"/>
</dbReference>
<feature type="transmembrane region" description="Helical" evidence="9">
    <location>
        <begin position="72"/>
        <end position="90"/>
    </location>
</feature>
<dbReference type="GO" id="GO:0055085">
    <property type="term" value="P:transmembrane transport"/>
    <property type="evidence" value="ECO:0007669"/>
    <property type="project" value="TreeGrafter"/>
</dbReference>
<evidence type="ECO:0000256" key="1">
    <source>
        <dbReference type="ARBA" id="ARBA00004651"/>
    </source>
</evidence>
<feature type="transmembrane region" description="Helical" evidence="9">
    <location>
        <begin position="207"/>
        <end position="232"/>
    </location>
</feature>
<evidence type="ECO:0000256" key="8">
    <source>
        <dbReference type="SAM" id="MobiDB-lite"/>
    </source>
</evidence>
<dbReference type="PANTHER" id="PTHR21716">
    <property type="entry name" value="TRANSMEMBRANE PROTEIN"/>
    <property type="match status" value="1"/>
</dbReference>
<gene>
    <name evidence="10" type="ORF">EJK80_03880</name>
</gene>
<keyword evidence="7 9" id="KW-0472">Membrane</keyword>
<feature type="transmembrane region" description="Helical" evidence="9">
    <location>
        <begin position="96"/>
        <end position="114"/>
    </location>
</feature>
<evidence type="ECO:0000313" key="10">
    <source>
        <dbReference type="EMBL" id="TQE43972.1"/>
    </source>
</evidence>
<dbReference type="AlphaFoldDB" id="A0A540R8D1"/>
<feature type="region of interest" description="Disordered" evidence="8">
    <location>
        <begin position="417"/>
        <end position="471"/>
    </location>
</feature>
<dbReference type="PANTHER" id="PTHR21716:SF53">
    <property type="entry name" value="PERMEASE PERM-RELATED"/>
    <property type="match status" value="1"/>
</dbReference>
<evidence type="ECO:0000256" key="4">
    <source>
        <dbReference type="ARBA" id="ARBA00022475"/>
    </source>
</evidence>
<keyword evidence="11" id="KW-1185">Reference proteome</keyword>
<dbReference type="Pfam" id="PF01594">
    <property type="entry name" value="AI-2E_transport"/>
    <property type="match status" value="1"/>
</dbReference>
<feature type="compositionally biased region" description="Polar residues" evidence="8">
    <location>
        <begin position="1"/>
        <end position="18"/>
    </location>
</feature>
<feature type="transmembrane region" description="Helical" evidence="9">
    <location>
        <begin position="126"/>
        <end position="148"/>
    </location>
</feature>
<dbReference type="InterPro" id="IPR002549">
    <property type="entry name" value="AI-2E-like"/>
</dbReference>